<dbReference type="CTD" id="7288"/>
<dbReference type="GO" id="GO:0061512">
    <property type="term" value="P:protein localization to cilium"/>
    <property type="evidence" value="ECO:0007669"/>
    <property type="project" value="TreeGrafter"/>
</dbReference>
<comment type="similarity">
    <text evidence="2">Belongs to the TUB family.</text>
</comment>
<proteinExistence type="inferred from homology"/>
<comment type="subcellular location">
    <subcellularLocation>
        <location evidence="1">Cytoplasm</location>
    </subcellularLocation>
</comment>
<keyword evidence="3" id="KW-0963">Cytoplasm</keyword>
<evidence type="ECO:0000259" key="6">
    <source>
        <dbReference type="Pfam" id="PF16322"/>
    </source>
</evidence>
<feature type="domain" description="Tubby N-terminal" evidence="6">
    <location>
        <begin position="27"/>
        <end position="203"/>
    </location>
</feature>
<dbReference type="InterPro" id="IPR005398">
    <property type="entry name" value="Tubby_N"/>
</dbReference>
<evidence type="ECO:0000259" key="5">
    <source>
        <dbReference type="Pfam" id="PF01167"/>
    </source>
</evidence>
<dbReference type="GO" id="GO:0005737">
    <property type="term" value="C:cytoplasm"/>
    <property type="evidence" value="ECO:0007669"/>
    <property type="project" value="UniProtKB-SubCell"/>
</dbReference>
<feature type="region of interest" description="Disordered" evidence="4">
    <location>
        <begin position="91"/>
        <end position="120"/>
    </location>
</feature>
<dbReference type="OrthoDB" id="8775810at2759"/>
<dbReference type="InterPro" id="IPR025659">
    <property type="entry name" value="Tubby-like_C"/>
</dbReference>
<organism evidence="7 8">
    <name type="scientific">Dipodomys ordii</name>
    <name type="common">Ord's kangaroo rat</name>
    <dbReference type="NCBI Taxonomy" id="10020"/>
    <lineage>
        <taxon>Eukaryota</taxon>
        <taxon>Metazoa</taxon>
        <taxon>Chordata</taxon>
        <taxon>Craniata</taxon>
        <taxon>Vertebrata</taxon>
        <taxon>Euteleostomi</taxon>
        <taxon>Mammalia</taxon>
        <taxon>Eutheria</taxon>
        <taxon>Euarchontoglires</taxon>
        <taxon>Glires</taxon>
        <taxon>Rodentia</taxon>
        <taxon>Castorimorpha</taxon>
        <taxon>Heteromyidae</taxon>
        <taxon>Dipodomyinae</taxon>
        <taxon>Dipodomys</taxon>
    </lineage>
</organism>
<evidence type="ECO:0000256" key="4">
    <source>
        <dbReference type="SAM" id="MobiDB-lite"/>
    </source>
</evidence>
<evidence type="ECO:0000256" key="1">
    <source>
        <dbReference type="ARBA" id="ARBA00004496"/>
    </source>
</evidence>
<evidence type="ECO:0000313" key="7">
    <source>
        <dbReference type="Proteomes" id="UP000081671"/>
    </source>
</evidence>
<dbReference type="AlphaFoldDB" id="A0A1S3G4R7"/>
<reference evidence="8" key="1">
    <citation type="submission" date="2025-08" db="UniProtKB">
        <authorList>
            <consortium name="RefSeq"/>
        </authorList>
    </citation>
    <scope>IDENTIFICATION</scope>
    <source>
        <tissue evidence="8">Kidney</tissue>
    </source>
</reference>
<evidence type="ECO:0000256" key="3">
    <source>
        <dbReference type="ARBA" id="ARBA00022490"/>
    </source>
</evidence>
<evidence type="ECO:0000256" key="2">
    <source>
        <dbReference type="ARBA" id="ARBA00007129"/>
    </source>
</evidence>
<dbReference type="GO" id="GO:0005929">
    <property type="term" value="C:cilium"/>
    <property type="evidence" value="ECO:0007669"/>
    <property type="project" value="TreeGrafter"/>
</dbReference>
<dbReference type="SUPFAM" id="SSF54518">
    <property type="entry name" value="Tubby C-terminal domain-like"/>
    <property type="match status" value="1"/>
</dbReference>
<dbReference type="GeneID" id="105994144"/>
<sequence length="414" mass="46651">MSQENDALKKETLGDEIAAMRLQKLEQQRLLFEKKRRRKRQEPLMVQANPDSLLRHPRLRRWEERFQGDSGFGNPFLQESVPEAHLASGAHRAPGTVSGGGDCSGDGGLLASQTHTDSTDSELEEVYVEDIPVFPLPYKQPPRTRRRGWLARQRRELERLRQEDWELEARISYTGENLEENEFEPAETNFPETINKEEPSAPKVEDGKDGFNLGSTKDLPPCAPGPQLGEDMMAYVLRPAMVGHIVQCLIHRNKHGMDKTLYPTYQVYLEAADGGKRFLLAGRKRKRSKTSNYLISMDPTDMSRDGANFVGKVRSNVLGTKFTIFNNGVNPDRKHFIPSMSQIREELGAVCYETNVLGFRGPRKMAVILPGIDRRNQRIKVQPQNVSPQGWGAGIPGPRQEEELGGPPGEEVAK</sequence>
<dbReference type="KEGG" id="dord:105994144"/>
<dbReference type="InterPro" id="IPR000007">
    <property type="entry name" value="Tubby_C"/>
</dbReference>
<name>A0A1S3G4R7_DIPOR</name>
<evidence type="ECO:0000313" key="8">
    <source>
        <dbReference type="RefSeq" id="XP_012883027.1"/>
    </source>
</evidence>
<dbReference type="Pfam" id="PF16322">
    <property type="entry name" value="Tub_N"/>
    <property type="match status" value="1"/>
</dbReference>
<feature type="region of interest" description="Disordered" evidence="4">
    <location>
        <begin position="34"/>
        <end position="53"/>
    </location>
</feature>
<dbReference type="RefSeq" id="XP_012883027.1">
    <property type="nucleotide sequence ID" value="XM_013027573.1"/>
</dbReference>
<feature type="compositionally biased region" description="Gly residues" evidence="4">
    <location>
        <begin position="97"/>
        <end position="108"/>
    </location>
</feature>
<dbReference type="Proteomes" id="UP000081671">
    <property type="component" value="Unplaced"/>
</dbReference>
<protein>
    <submittedName>
        <fullName evidence="8">Tubby-related protein 2</fullName>
    </submittedName>
</protein>
<gene>
    <name evidence="8" type="primary">Tulp2</name>
</gene>
<dbReference type="PANTHER" id="PTHR16517">
    <property type="entry name" value="TUBBY-RELATED"/>
    <property type="match status" value="1"/>
</dbReference>
<dbReference type="Pfam" id="PF01167">
    <property type="entry name" value="Tub"/>
    <property type="match status" value="1"/>
</dbReference>
<dbReference type="PRINTS" id="PR01574">
    <property type="entry name" value="TUBBYPROTEIN"/>
</dbReference>
<feature type="region of interest" description="Disordered" evidence="4">
    <location>
        <begin position="383"/>
        <end position="414"/>
    </location>
</feature>
<dbReference type="PANTHER" id="PTHR16517:SF24">
    <property type="entry name" value="TUBBY-RELATED PROTEIN 2"/>
    <property type="match status" value="1"/>
</dbReference>
<keyword evidence="7" id="KW-1185">Reference proteome</keyword>
<accession>A0A1S3G4R7</accession>
<dbReference type="FunCoup" id="A0A1S3G4R7">
    <property type="interactions" value="9"/>
</dbReference>
<dbReference type="InParanoid" id="A0A1S3G4R7"/>
<feature type="domain" description="Tubby C-terminal" evidence="5">
    <location>
        <begin position="238"/>
        <end position="387"/>
    </location>
</feature>
<dbReference type="PRINTS" id="PR01573">
    <property type="entry name" value="SUPERTUBBY"/>
</dbReference>
<dbReference type="Gene3D" id="3.20.90.10">
    <property type="entry name" value="Tubby Protein, Chain A"/>
    <property type="match status" value="1"/>
</dbReference>